<comment type="caution">
    <text evidence="2">The sequence shown here is derived from an EMBL/GenBank/DDBJ whole genome shotgun (WGS) entry which is preliminary data.</text>
</comment>
<evidence type="ECO:0000256" key="1">
    <source>
        <dbReference type="SAM" id="Phobius"/>
    </source>
</evidence>
<sequence>MGGGTDLQSATSTPEPISVHDEIQQLTNRIIALEKSVQRGEEREALESKNFRLKWDTIWWISVLFAAMCCFITMFLGEIQRQAVYYDYKKTRGCD</sequence>
<dbReference type="AlphaFoldDB" id="A0A367YPP0"/>
<gene>
    <name evidence="2" type="ORF">Cantr_03103</name>
</gene>
<keyword evidence="1" id="KW-0472">Membrane</keyword>
<dbReference type="EMBL" id="QLNQ01000001">
    <property type="protein sequence ID" value="RCK67843.1"/>
    <property type="molecule type" value="Genomic_DNA"/>
</dbReference>
<keyword evidence="1" id="KW-0812">Transmembrane</keyword>
<evidence type="ECO:0000313" key="2">
    <source>
        <dbReference type="EMBL" id="RCK67843.1"/>
    </source>
</evidence>
<name>A0A367YPP0_9ASCO</name>
<keyword evidence="1" id="KW-1133">Transmembrane helix</keyword>
<reference evidence="2 3" key="1">
    <citation type="submission" date="2018-06" db="EMBL/GenBank/DDBJ databases">
        <title>Whole genome sequencing of Candida tropicalis (genome annotated by CSBL at Korea University).</title>
        <authorList>
            <person name="Ahn J."/>
        </authorList>
    </citation>
    <scope>NUCLEOTIDE SEQUENCE [LARGE SCALE GENOMIC DNA]</scope>
    <source>
        <strain evidence="2 3">ATCC 20962</strain>
    </source>
</reference>
<keyword evidence="3" id="KW-1185">Reference proteome</keyword>
<evidence type="ECO:0000313" key="3">
    <source>
        <dbReference type="Proteomes" id="UP000253472"/>
    </source>
</evidence>
<proteinExistence type="predicted"/>
<accession>A0A367YPP0</accession>
<protein>
    <submittedName>
        <fullName evidence="2">Uncharacterized protein</fullName>
    </submittedName>
</protein>
<feature type="transmembrane region" description="Helical" evidence="1">
    <location>
        <begin position="57"/>
        <end position="76"/>
    </location>
</feature>
<dbReference type="Proteomes" id="UP000253472">
    <property type="component" value="Unassembled WGS sequence"/>
</dbReference>
<organism evidence="2 3">
    <name type="scientific">Candida viswanathii</name>
    <dbReference type="NCBI Taxonomy" id="5486"/>
    <lineage>
        <taxon>Eukaryota</taxon>
        <taxon>Fungi</taxon>
        <taxon>Dikarya</taxon>
        <taxon>Ascomycota</taxon>
        <taxon>Saccharomycotina</taxon>
        <taxon>Pichiomycetes</taxon>
        <taxon>Debaryomycetaceae</taxon>
        <taxon>Candida/Lodderomyces clade</taxon>
        <taxon>Candida</taxon>
    </lineage>
</organism>